<evidence type="ECO:0000313" key="1">
    <source>
        <dbReference type="EMBL" id="KAK8209074.1"/>
    </source>
</evidence>
<sequence>MLLRAGKYYPAYHGITGGNEARFTCGHYTLLAHAKVAKWYHEEFKGRGRISFKNSGNYFEPNTTFQADIVSAQRGYDFSLGWFNTPVWNTGDYPTSLRETLGDLLPTFTPEESALVKGSCDFFAIDGYTTYYAYGIPDFAACVSNSSYPGYPECAGSQSTDPDGFPIGPASDAGASWLYDTPVGIRRFLKHITTVLFPSVPDIMVSEFGFAEPGEAQLSSLNTILWDLRRSDYYQSYLDNILASIHYDGVNVTGAWGWAIFDNFEWGSGISTRFGLQYVNYTSLERIPKASMFTFLNWFKSHGAVGAGGSGNHSVDGYP</sequence>
<protein>
    <submittedName>
        <fullName evidence="1">Uncharacterized protein</fullName>
    </submittedName>
</protein>
<reference evidence="1" key="1">
    <citation type="submission" date="2024-02" db="EMBL/GenBank/DDBJ databases">
        <title>Metagenome Assembled Genome of Zalaria obscura JY119.</title>
        <authorList>
            <person name="Vighnesh L."/>
            <person name="Jagadeeshwari U."/>
            <person name="Venkata Ramana C."/>
            <person name="Sasikala C."/>
        </authorList>
    </citation>
    <scope>NUCLEOTIDE SEQUENCE</scope>
    <source>
        <strain evidence="1">JY119</strain>
    </source>
</reference>
<comment type="caution">
    <text evidence="1">The sequence shown here is derived from an EMBL/GenBank/DDBJ whole genome shotgun (WGS) entry which is preliminary data.</text>
</comment>
<dbReference type="EMBL" id="JAMKPW020000017">
    <property type="protein sequence ID" value="KAK8209074.1"/>
    <property type="molecule type" value="Genomic_DNA"/>
</dbReference>
<name>A0ACC3SDD7_9PEZI</name>
<keyword evidence="2" id="KW-1185">Reference proteome</keyword>
<proteinExistence type="predicted"/>
<gene>
    <name evidence="1" type="ORF">M8818_003768</name>
</gene>
<accession>A0ACC3SDD7</accession>
<organism evidence="1 2">
    <name type="scientific">Zalaria obscura</name>
    <dbReference type="NCBI Taxonomy" id="2024903"/>
    <lineage>
        <taxon>Eukaryota</taxon>
        <taxon>Fungi</taxon>
        <taxon>Dikarya</taxon>
        <taxon>Ascomycota</taxon>
        <taxon>Pezizomycotina</taxon>
        <taxon>Dothideomycetes</taxon>
        <taxon>Dothideomycetidae</taxon>
        <taxon>Dothideales</taxon>
        <taxon>Zalariaceae</taxon>
        <taxon>Zalaria</taxon>
    </lineage>
</organism>
<dbReference type="Proteomes" id="UP001320706">
    <property type="component" value="Unassembled WGS sequence"/>
</dbReference>
<evidence type="ECO:0000313" key="2">
    <source>
        <dbReference type="Proteomes" id="UP001320706"/>
    </source>
</evidence>